<dbReference type="PANTHER" id="PTHR43738:SF1">
    <property type="entry name" value="HEMIN TRANSPORT SYSTEM PERMEASE PROTEIN HRTB-RELATED"/>
    <property type="match status" value="1"/>
</dbReference>
<keyword evidence="5 7" id="KW-1133">Transmembrane helix</keyword>
<dbReference type="STRING" id="1499967.U27_02416"/>
<keyword evidence="6 7" id="KW-0472">Membrane</keyword>
<organism evidence="9">
    <name type="scientific">Vecturithrix granuli</name>
    <dbReference type="NCBI Taxonomy" id="1499967"/>
    <lineage>
        <taxon>Bacteria</taxon>
        <taxon>Candidatus Moduliflexota</taxon>
        <taxon>Candidatus Vecturitrichia</taxon>
        <taxon>Candidatus Vecturitrichales</taxon>
        <taxon>Candidatus Vecturitrichaceae</taxon>
        <taxon>Candidatus Vecturithrix</taxon>
    </lineage>
</organism>
<dbReference type="HOGENOM" id="CLU_000604_8_9_0"/>
<evidence type="ECO:0000256" key="4">
    <source>
        <dbReference type="ARBA" id="ARBA00022692"/>
    </source>
</evidence>
<keyword evidence="10" id="KW-1185">Reference proteome</keyword>
<keyword evidence="3" id="KW-1003">Cell membrane</keyword>
<keyword evidence="2" id="KW-0813">Transport</keyword>
<proteinExistence type="predicted"/>
<reference evidence="9" key="1">
    <citation type="journal article" date="2015" name="PeerJ">
        <title>First genomic representation of candidate bacterial phylum KSB3 points to enhanced environmental sensing as a trigger of wastewater bulking.</title>
        <authorList>
            <person name="Sekiguchi Y."/>
            <person name="Ohashi A."/>
            <person name="Parks D.H."/>
            <person name="Yamauchi T."/>
            <person name="Tyson G.W."/>
            <person name="Hugenholtz P."/>
        </authorList>
    </citation>
    <scope>NUCLEOTIDE SEQUENCE [LARGE SCALE GENOMIC DNA]</scope>
</reference>
<evidence type="ECO:0000313" key="9">
    <source>
        <dbReference type="EMBL" id="GAK55582.1"/>
    </source>
</evidence>
<sequence length="373" mass="40095">MRSYVAFRMVLHDRSSTAGALLGVVAIVFLVGQQLSILFGLLNYMSVLVDHSGADAWITSANVRNADAGNLISGRYLDRVIGLDDVLWAEPILIGNGLFRTRDGSFESVRVIGVKRPRMVGGPWEFAEADERSLLDLESVTVDRLDLKKLGNPVLDDVTEIGDKRVRVRAITEGARGFQGTLVFASIDKVKEIARTPPGRYSAILIHFKEHVNTEAGFARLRTVLPECAVFSAAELSALTRNYYFANTGIGGSFGFSTVIAVLIGVVIISLTMYTSVLGRVRDFAVMRAIGGRRIDIAVVVMSEALIIAGIGVFVGFLMLSTLLNATSSSAIPSFLPAQAPIILAVGTIVMSLLGSLIALRVALQAEPASVFH</sequence>
<feature type="transmembrane region" description="Helical" evidence="7">
    <location>
        <begin position="254"/>
        <end position="274"/>
    </location>
</feature>
<evidence type="ECO:0000256" key="1">
    <source>
        <dbReference type="ARBA" id="ARBA00004651"/>
    </source>
</evidence>
<dbReference type="GO" id="GO:0005886">
    <property type="term" value="C:plasma membrane"/>
    <property type="evidence" value="ECO:0007669"/>
    <property type="project" value="UniProtKB-SubCell"/>
</dbReference>
<evidence type="ECO:0000259" key="8">
    <source>
        <dbReference type="Pfam" id="PF02687"/>
    </source>
</evidence>
<evidence type="ECO:0000256" key="3">
    <source>
        <dbReference type="ARBA" id="ARBA00022475"/>
    </source>
</evidence>
<gene>
    <name evidence="9" type="ORF">U27_02416</name>
</gene>
<evidence type="ECO:0000256" key="5">
    <source>
        <dbReference type="ARBA" id="ARBA00022989"/>
    </source>
</evidence>
<protein>
    <recommendedName>
        <fullName evidence="8">ABC3 transporter permease C-terminal domain-containing protein</fullName>
    </recommendedName>
</protein>
<dbReference type="Pfam" id="PF02687">
    <property type="entry name" value="FtsX"/>
    <property type="match status" value="1"/>
</dbReference>
<comment type="subcellular location">
    <subcellularLocation>
        <location evidence="1">Cell membrane</location>
        <topology evidence="1">Multi-pass membrane protein</topology>
    </subcellularLocation>
</comment>
<feature type="domain" description="ABC3 transporter permease C-terminal" evidence="8">
    <location>
        <begin position="257"/>
        <end position="368"/>
    </location>
</feature>
<accession>A0A0S6WCN0</accession>
<evidence type="ECO:0000256" key="6">
    <source>
        <dbReference type="ARBA" id="ARBA00023136"/>
    </source>
</evidence>
<dbReference type="AlphaFoldDB" id="A0A0S6WCN0"/>
<dbReference type="InterPro" id="IPR003838">
    <property type="entry name" value="ABC3_permease_C"/>
</dbReference>
<dbReference type="Proteomes" id="UP000030661">
    <property type="component" value="Unassembled WGS sequence"/>
</dbReference>
<evidence type="ECO:0000313" key="10">
    <source>
        <dbReference type="Proteomes" id="UP000030661"/>
    </source>
</evidence>
<feature type="transmembrane region" description="Helical" evidence="7">
    <location>
        <begin position="295"/>
        <end position="320"/>
    </location>
</feature>
<evidence type="ECO:0000256" key="7">
    <source>
        <dbReference type="SAM" id="Phobius"/>
    </source>
</evidence>
<feature type="transmembrane region" description="Helical" evidence="7">
    <location>
        <begin position="20"/>
        <end position="42"/>
    </location>
</feature>
<evidence type="ECO:0000256" key="2">
    <source>
        <dbReference type="ARBA" id="ARBA00022448"/>
    </source>
</evidence>
<feature type="transmembrane region" description="Helical" evidence="7">
    <location>
        <begin position="340"/>
        <end position="364"/>
    </location>
</feature>
<keyword evidence="4 7" id="KW-0812">Transmembrane</keyword>
<dbReference type="InterPro" id="IPR051125">
    <property type="entry name" value="ABC-4/HrtB_transporter"/>
</dbReference>
<dbReference type="eggNOG" id="COG0577">
    <property type="taxonomic scope" value="Bacteria"/>
</dbReference>
<dbReference type="PANTHER" id="PTHR43738">
    <property type="entry name" value="ABC TRANSPORTER, MEMBRANE PROTEIN"/>
    <property type="match status" value="1"/>
</dbReference>
<name>A0A0S6WCN0_VECG1</name>
<dbReference type="EMBL" id="DF820463">
    <property type="protein sequence ID" value="GAK55582.1"/>
    <property type="molecule type" value="Genomic_DNA"/>
</dbReference>